<dbReference type="PANTHER" id="PTHR35038">
    <property type="entry name" value="DISSIMILATORY SULFITE REDUCTASE SIRA"/>
    <property type="match status" value="1"/>
</dbReference>
<gene>
    <name evidence="4" type="ORF">C4520_17055</name>
</gene>
<dbReference type="InterPro" id="IPR023155">
    <property type="entry name" value="Cyt_c-552/4"/>
</dbReference>
<evidence type="ECO:0000313" key="5">
    <source>
        <dbReference type="Proteomes" id="UP000265882"/>
    </source>
</evidence>
<dbReference type="AlphaFoldDB" id="A0A3A4NG04"/>
<evidence type="ECO:0000256" key="1">
    <source>
        <dbReference type="ARBA" id="ARBA00022729"/>
    </source>
</evidence>
<dbReference type="EMBL" id="QZKU01000116">
    <property type="protein sequence ID" value="RJP17296.1"/>
    <property type="molecule type" value="Genomic_DNA"/>
</dbReference>
<dbReference type="Pfam" id="PF13435">
    <property type="entry name" value="Cytochrome_C554"/>
    <property type="match status" value="1"/>
</dbReference>
<proteinExistence type="predicted"/>
<organism evidence="4 5">
    <name type="scientific">Abyssobacteria bacterium (strain SURF_5)</name>
    <dbReference type="NCBI Taxonomy" id="2093360"/>
    <lineage>
        <taxon>Bacteria</taxon>
        <taxon>Pseudomonadati</taxon>
        <taxon>Candidatus Hydrogenedentota</taxon>
        <taxon>Candidatus Abyssobacteria</taxon>
    </lineage>
</organism>
<dbReference type="SUPFAM" id="SSF48695">
    <property type="entry name" value="Multiheme cytochromes"/>
    <property type="match status" value="1"/>
</dbReference>
<reference evidence="4 5" key="1">
    <citation type="journal article" date="2017" name="ISME J.">
        <title>Energy and carbon metabolisms in a deep terrestrial subsurface fluid microbial community.</title>
        <authorList>
            <person name="Momper L."/>
            <person name="Jungbluth S.P."/>
            <person name="Lee M.D."/>
            <person name="Amend J.P."/>
        </authorList>
    </citation>
    <scope>NUCLEOTIDE SEQUENCE [LARGE SCALE GENOMIC DNA]</scope>
    <source>
        <strain evidence="4">SURF_5</strain>
    </source>
</reference>
<sequence length="211" mass="23163">MIIGRRLYYRVGKTDPRIGGKVPIERKENMKPVPLVVAAFVALVIVALLSAPVPAQEFNYVGVKGCKTCHMTKKSGEQYQIWEKQQHSKAYATLATEEAKKIGAEKGIANPQESADCLKCHVTGYGLPDSRFEATYTKEEGVGCESCHGPGSAYKKMNIMKDQNLALQNGLILPTADVCKKCHNEESPTYKGFNYDEMAAKIAHPVPEAAE</sequence>
<evidence type="ECO:0000313" key="4">
    <source>
        <dbReference type="EMBL" id="RJP17296.1"/>
    </source>
</evidence>
<dbReference type="InterPro" id="IPR036280">
    <property type="entry name" value="Multihaem_cyt_sf"/>
</dbReference>
<feature type="domain" description="Cytochrome c-552/4" evidence="3">
    <location>
        <begin position="66"/>
        <end position="149"/>
    </location>
</feature>
<evidence type="ECO:0000256" key="2">
    <source>
        <dbReference type="SAM" id="Phobius"/>
    </source>
</evidence>
<accession>A0A3A4NG04</accession>
<protein>
    <submittedName>
        <fullName evidence="4">Cytochrome C554</fullName>
    </submittedName>
</protein>
<dbReference type="Proteomes" id="UP000265882">
    <property type="component" value="Unassembled WGS sequence"/>
</dbReference>
<dbReference type="InterPro" id="IPR051829">
    <property type="entry name" value="Multiheme_Cytochr_ET"/>
</dbReference>
<evidence type="ECO:0000259" key="3">
    <source>
        <dbReference type="Pfam" id="PF13435"/>
    </source>
</evidence>
<feature type="transmembrane region" description="Helical" evidence="2">
    <location>
        <begin position="33"/>
        <end position="53"/>
    </location>
</feature>
<name>A0A3A4NG04_ABYX5</name>
<keyword evidence="1" id="KW-0732">Signal</keyword>
<keyword evidence="2" id="KW-0812">Transmembrane</keyword>
<comment type="caution">
    <text evidence="4">The sequence shown here is derived from an EMBL/GenBank/DDBJ whole genome shotgun (WGS) entry which is preliminary data.</text>
</comment>
<keyword evidence="2" id="KW-0472">Membrane</keyword>
<keyword evidence="2" id="KW-1133">Transmembrane helix</keyword>
<dbReference type="Gene3D" id="1.10.1130.10">
    <property type="entry name" value="Flavocytochrome C3, Chain A"/>
    <property type="match status" value="1"/>
</dbReference>